<evidence type="ECO:0000256" key="2">
    <source>
        <dbReference type="ARBA" id="ARBA00022837"/>
    </source>
</evidence>
<dbReference type="SMART" id="SM00054">
    <property type="entry name" value="EFh"/>
    <property type="match status" value="2"/>
</dbReference>
<feature type="domain" description="EF-hand" evidence="4">
    <location>
        <begin position="203"/>
        <end position="238"/>
    </location>
</feature>
<evidence type="ECO:0000259" key="4">
    <source>
        <dbReference type="PROSITE" id="PS50222"/>
    </source>
</evidence>
<dbReference type="EMBL" id="GL988047">
    <property type="protein sequence ID" value="EGS17673.1"/>
    <property type="molecule type" value="Genomic_DNA"/>
</dbReference>
<sequence length="307" mass="32307">MVYQPLTTHEITERADGFQTIPIVIFDTKIITISPAPIASIHGPIATNYPGIIVTGEDGRVEDAPDSEPPTPPRHGTTPQPAPAPAHAQSPMPVPGPARSPAARSPVPTASGIGIPTATNIGQANALSQLQPSQVRTMREAFQILDRDSDGAVNREDIADMLNQLGLPSTPVDVAQFFPPSGPQTMTMAMFLNSIATPLAAMSPPSELISALEAFDDDDSGQIDVEELRDALLHTAPEPGQRPLTAADVDKVISGFTGRRAFSKSSSKAGSLGQAKRGDVFRYQDFVNMLIGKNAGGEQASEMAEAA</sequence>
<dbReference type="Proteomes" id="UP000008066">
    <property type="component" value="Unassembled WGS sequence"/>
</dbReference>
<dbReference type="KEGG" id="cthr:CTHT_0070130"/>
<evidence type="ECO:0000256" key="3">
    <source>
        <dbReference type="SAM" id="MobiDB-lite"/>
    </source>
</evidence>
<evidence type="ECO:0000313" key="5">
    <source>
        <dbReference type="EMBL" id="EGS17673.1"/>
    </source>
</evidence>
<dbReference type="InterPro" id="IPR050403">
    <property type="entry name" value="Myosin_RLC"/>
</dbReference>
<dbReference type="SUPFAM" id="SSF47473">
    <property type="entry name" value="EF-hand"/>
    <property type="match status" value="1"/>
</dbReference>
<proteinExistence type="predicted"/>
<dbReference type="GO" id="GO:0005509">
    <property type="term" value="F:calcium ion binding"/>
    <property type="evidence" value="ECO:0007669"/>
    <property type="project" value="InterPro"/>
</dbReference>
<keyword evidence="2" id="KW-0106">Calcium</keyword>
<dbReference type="Pfam" id="PF13202">
    <property type="entry name" value="EF-hand_5"/>
    <property type="match status" value="1"/>
</dbReference>
<feature type="region of interest" description="Disordered" evidence="3">
    <location>
        <begin position="56"/>
        <end position="116"/>
    </location>
</feature>
<dbReference type="OrthoDB" id="429467at2759"/>
<feature type="compositionally biased region" description="Low complexity" evidence="3">
    <location>
        <begin position="99"/>
        <end position="108"/>
    </location>
</feature>
<dbReference type="AlphaFoldDB" id="G0SHI4"/>
<accession>G0SHI4</accession>
<protein>
    <submittedName>
        <fullName evidence="5">Putative calcium ion binding protein</fullName>
    </submittedName>
</protein>
<dbReference type="InterPro" id="IPR002048">
    <property type="entry name" value="EF_hand_dom"/>
</dbReference>
<keyword evidence="1" id="KW-0677">Repeat</keyword>
<keyword evidence="6" id="KW-1185">Reference proteome</keyword>
<evidence type="ECO:0000256" key="1">
    <source>
        <dbReference type="ARBA" id="ARBA00022737"/>
    </source>
</evidence>
<dbReference type="InterPro" id="IPR011992">
    <property type="entry name" value="EF-hand-dom_pair"/>
</dbReference>
<dbReference type="Pfam" id="PF13405">
    <property type="entry name" value="EF-hand_6"/>
    <property type="match status" value="1"/>
</dbReference>
<evidence type="ECO:0000313" key="6">
    <source>
        <dbReference type="Proteomes" id="UP000008066"/>
    </source>
</evidence>
<dbReference type="GeneID" id="18261051"/>
<dbReference type="Gene3D" id="1.10.238.10">
    <property type="entry name" value="EF-hand"/>
    <property type="match status" value="1"/>
</dbReference>
<dbReference type="PROSITE" id="PS00018">
    <property type="entry name" value="EF_HAND_1"/>
    <property type="match status" value="2"/>
</dbReference>
<dbReference type="InterPro" id="IPR018247">
    <property type="entry name" value="EF_Hand_1_Ca_BS"/>
</dbReference>
<dbReference type="eggNOG" id="KOG0031">
    <property type="taxonomic scope" value="Eukaryota"/>
</dbReference>
<dbReference type="OMA" id="PIATNYP"/>
<gene>
    <name evidence="5" type="ORF">CTHT_0070130</name>
</gene>
<dbReference type="PROSITE" id="PS50222">
    <property type="entry name" value="EF_HAND_2"/>
    <property type="match status" value="2"/>
</dbReference>
<feature type="domain" description="EF-hand" evidence="4">
    <location>
        <begin position="133"/>
        <end position="168"/>
    </location>
</feature>
<organism evidence="6">
    <name type="scientific">Chaetomium thermophilum (strain DSM 1495 / CBS 144.50 / IMI 039719)</name>
    <name type="common">Thermochaetoides thermophila</name>
    <dbReference type="NCBI Taxonomy" id="759272"/>
    <lineage>
        <taxon>Eukaryota</taxon>
        <taxon>Fungi</taxon>
        <taxon>Dikarya</taxon>
        <taxon>Ascomycota</taxon>
        <taxon>Pezizomycotina</taxon>
        <taxon>Sordariomycetes</taxon>
        <taxon>Sordariomycetidae</taxon>
        <taxon>Sordariales</taxon>
        <taxon>Chaetomiaceae</taxon>
        <taxon>Thermochaetoides</taxon>
    </lineage>
</organism>
<reference evidence="5 6" key="1">
    <citation type="journal article" date="2011" name="Cell">
        <title>Insight into structure and assembly of the nuclear pore complex by utilizing the genome of a eukaryotic thermophile.</title>
        <authorList>
            <person name="Amlacher S."/>
            <person name="Sarges P."/>
            <person name="Flemming D."/>
            <person name="van Noort V."/>
            <person name="Kunze R."/>
            <person name="Devos D.P."/>
            <person name="Arumugam M."/>
            <person name="Bork P."/>
            <person name="Hurt E."/>
        </authorList>
    </citation>
    <scope>NUCLEOTIDE SEQUENCE [LARGE SCALE GENOMIC DNA]</scope>
    <source>
        <strain evidence="6">DSM 1495 / CBS 144.50 / IMI 039719</strain>
    </source>
</reference>
<dbReference type="PANTHER" id="PTHR23049">
    <property type="entry name" value="MYOSIN REGULATORY LIGHT CHAIN 2"/>
    <property type="match status" value="1"/>
</dbReference>
<dbReference type="RefSeq" id="XP_006697291.1">
    <property type="nucleotide sequence ID" value="XM_006697228.1"/>
</dbReference>
<dbReference type="STRING" id="759272.G0SHI4"/>
<dbReference type="HOGENOM" id="CLU_906145_0_0_1"/>
<name>G0SHI4_CHATD</name>